<proteinExistence type="predicted"/>
<dbReference type="Proteomes" id="UP000824120">
    <property type="component" value="Chromosome 1"/>
</dbReference>
<accession>A0A9J6B4H0</accession>
<organism evidence="1 2">
    <name type="scientific">Solanum commersonii</name>
    <name type="common">Commerson's wild potato</name>
    <name type="synonym">Commerson's nightshade</name>
    <dbReference type="NCBI Taxonomy" id="4109"/>
    <lineage>
        <taxon>Eukaryota</taxon>
        <taxon>Viridiplantae</taxon>
        <taxon>Streptophyta</taxon>
        <taxon>Embryophyta</taxon>
        <taxon>Tracheophyta</taxon>
        <taxon>Spermatophyta</taxon>
        <taxon>Magnoliopsida</taxon>
        <taxon>eudicotyledons</taxon>
        <taxon>Gunneridae</taxon>
        <taxon>Pentapetalae</taxon>
        <taxon>asterids</taxon>
        <taxon>lamiids</taxon>
        <taxon>Solanales</taxon>
        <taxon>Solanaceae</taxon>
        <taxon>Solanoideae</taxon>
        <taxon>Solaneae</taxon>
        <taxon>Solanum</taxon>
    </lineage>
</organism>
<dbReference type="EMBL" id="JACXVP010000001">
    <property type="protein sequence ID" value="KAG5631515.1"/>
    <property type="molecule type" value="Genomic_DNA"/>
</dbReference>
<evidence type="ECO:0000313" key="1">
    <source>
        <dbReference type="EMBL" id="KAG5631515.1"/>
    </source>
</evidence>
<dbReference type="AlphaFoldDB" id="A0A9J6B4H0"/>
<comment type="caution">
    <text evidence="1">The sequence shown here is derived from an EMBL/GenBank/DDBJ whole genome shotgun (WGS) entry which is preliminary data.</text>
</comment>
<sequence>MKALPFKTNFFLWRDWKRRIAIDDNLRRMRINIASRWLDIEDKILMQTIKCWWYAEAPNNLKIVMRPIPALIM</sequence>
<gene>
    <name evidence="1" type="ORF">H5410_003232</name>
</gene>
<keyword evidence="2" id="KW-1185">Reference proteome</keyword>
<reference evidence="1 2" key="1">
    <citation type="submission" date="2020-09" db="EMBL/GenBank/DDBJ databases">
        <title>De no assembly of potato wild relative species, Solanum commersonii.</title>
        <authorList>
            <person name="Cho K."/>
        </authorList>
    </citation>
    <scope>NUCLEOTIDE SEQUENCE [LARGE SCALE GENOMIC DNA]</scope>
    <source>
        <strain evidence="1">LZ3.2</strain>
        <tissue evidence="1">Leaf</tissue>
    </source>
</reference>
<evidence type="ECO:0000313" key="2">
    <source>
        <dbReference type="Proteomes" id="UP000824120"/>
    </source>
</evidence>
<name>A0A9J6B4H0_SOLCO</name>
<protein>
    <submittedName>
        <fullName evidence="1">Uncharacterized protein</fullName>
    </submittedName>
</protein>